<dbReference type="AlphaFoldDB" id="A0AA38LG70"/>
<dbReference type="Gene3D" id="1.25.40.10">
    <property type="entry name" value="Tetratricopeptide repeat domain"/>
    <property type="match status" value="1"/>
</dbReference>
<evidence type="ECO:0008006" key="6">
    <source>
        <dbReference type="Google" id="ProtNLM"/>
    </source>
</evidence>
<reference evidence="4 5" key="1">
    <citation type="journal article" date="2021" name="Nat. Plants">
        <title>The Taxus genome provides insights into paclitaxel biosynthesis.</title>
        <authorList>
            <person name="Xiong X."/>
            <person name="Gou J."/>
            <person name="Liao Q."/>
            <person name="Li Y."/>
            <person name="Zhou Q."/>
            <person name="Bi G."/>
            <person name="Li C."/>
            <person name="Du R."/>
            <person name="Wang X."/>
            <person name="Sun T."/>
            <person name="Guo L."/>
            <person name="Liang H."/>
            <person name="Lu P."/>
            <person name="Wu Y."/>
            <person name="Zhang Z."/>
            <person name="Ro D.K."/>
            <person name="Shang Y."/>
            <person name="Huang S."/>
            <person name="Yan J."/>
        </authorList>
    </citation>
    <scope>NUCLEOTIDE SEQUENCE [LARGE SCALE GENOMIC DNA]</scope>
    <source>
        <strain evidence="4">Ta-2019</strain>
    </source>
</reference>
<protein>
    <recommendedName>
        <fullName evidence="6">Pentatricopeptide repeat-containing protein</fullName>
    </recommendedName>
</protein>
<feature type="repeat" description="PPR" evidence="2">
    <location>
        <begin position="121"/>
        <end position="155"/>
    </location>
</feature>
<dbReference type="GO" id="GO:0009658">
    <property type="term" value="P:chloroplast organization"/>
    <property type="evidence" value="ECO:0007669"/>
    <property type="project" value="InterPro"/>
</dbReference>
<dbReference type="InterPro" id="IPR002885">
    <property type="entry name" value="PPR_rpt"/>
</dbReference>
<dbReference type="Pfam" id="PF01535">
    <property type="entry name" value="PPR"/>
    <property type="match status" value="1"/>
</dbReference>
<evidence type="ECO:0000313" key="4">
    <source>
        <dbReference type="EMBL" id="KAH9321005.1"/>
    </source>
</evidence>
<name>A0AA38LG70_TAXCH</name>
<accession>A0AA38LG70</accession>
<dbReference type="InterPro" id="IPR044190">
    <property type="entry name" value="THA8-like"/>
</dbReference>
<proteinExistence type="predicted"/>
<keyword evidence="5" id="KW-1185">Reference proteome</keyword>
<dbReference type="Pfam" id="PF13041">
    <property type="entry name" value="PPR_2"/>
    <property type="match status" value="1"/>
</dbReference>
<dbReference type="EMBL" id="JAHRHJ020000003">
    <property type="protein sequence ID" value="KAH9321005.1"/>
    <property type="molecule type" value="Genomic_DNA"/>
</dbReference>
<dbReference type="GO" id="GO:0003723">
    <property type="term" value="F:RNA binding"/>
    <property type="evidence" value="ECO:0007669"/>
    <property type="project" value="InterPro"/>
</dbReference>
<evidence type="ECO:0000256" key="2">
    <source>
        <dbReference type="PROSITE-ProRule" id="PRU00708"/>
    </source>
</evidence>
<dbReference type="InterPro" id="IPR011990">
    <property type="entry name" value="TPR-like_helical_dom_sf"/>
</dbReference>
<evidence type="ECO:0000256" key="1">
    <source>
        <dbReference type="ARBA" id="ARBA00022737"/>
    </source>
</evidence>
<dbReference type="PANTHER" id="PTHR47594:SF5">
    <property type="entry name" value="PENTACOTRIPEPTIDE-REPEAT REGION OF PRORP DOMAIN-CONTAINING PROTEIN"/>
    <property type="match status" value="1"/>
</dbReference>
<feature type="region of interest" description="Disordered" evidence="3">
    <location>
        <begin position="331"/>
        <end position="352"/>
    </location>
</feature>
<sequence>MRDKGQNRGPLWRGRLLSNEAIQAVQALRRAKKDTQKLEKAFQTKIERLLKKDLLSVLSELQRQDQCDLALQVFETVRKEMWYKPNLSLYADMIMMLGRNKLIEKVEALLLTMQEEGLKPDTRVCTEIIGSFFQVGMVDSALKTFELMKQTECHPDKSTFTVLFEGLKSLGELQLSEAIREECVQYLGEPLERTWERIPRAIKSTAEHAFLYYLRSLNNDTAVMIQSMGGNTIPAALYLAIRAENNLIQVDKIAPRPLMPIFSNIQSLVPAINSIPIAASQAVTNPNQPTKLSELKSILQAFGNKFVSIERQLAQAYRSYQAPFQSVTTYPTSRPPYQGPTTIKADPNAPSTSMALVPVQTN</sequence>
<evidence type="ECO:0000313" key="5">
    <source>
        <dbReference type="Proteomes" id="UP000824469"/>
    </source>
</evidence>
<dbReference type="NCBIfam" id="TIGR00756">
    <property type="entry name" value="PPR"/>
    <property type="match status" value="2"/>
</dbReference>
<gene>
    <name evidence="4" type="ORF">KI387_015644</name>
</gene>
<evidence type="ECO:0000256" key="3">
    <source>
        <dbReference type="SAM" id="MobiDB-lite"/>
    </source>
</evidence>
<dbReference type="PANTHER" id="PTHR47594">
    <property type="entry name" value="PPR CONTAINING PLANT-LIKE PROTEIN"/>
    <property type="match status" value="1"/>
</dbReference>
<keyword evidence="1" id="KW-0677">Repeat</keyword>
<feature type="repeat" description="PPR" evidence="2">
    <location>
        <begin position="86"/>
        <end position="120"/>
    </location>
</feature>
<organism evidence="4 5">
    <name type="scientific">Taxus chinensis</name>
    <name type="common">Chinese yew</name>
    <name type="synonym">Taxus wallichiana var. chinensis</name>
    <dbReference type="NCBI Taxonomy" id="29808"/>
    <lineage>
        <taxon>Eukaryota</taxon>
        <taxon>Viridiplantae</taxon>
        <taxon>Streptophyta</taxon>
        <taxon>Embryophyta</taxon>
        <taxon>Tracheophyta</taxon>
        <taxon>Spermatophyta</taxon>
        <taxon>Pinopsida</taxon>
        <taxon>Pinidae</taxon>
        <taxon>Conifers II</taxon>
        <taxon>Cupressales</taxon>
        <taxon>Taxaceae</taxon>
        <taxon>Taxus</taxon>
    </lineage>
</organism>
<dbReference type="GO" id="GO:0000373">
    <property type="term" value="P:Group II intron splicing"/>
    <property type="evidence" value="ECO:0007669"/>
    <property type="project" value="InterPro"/>
</dbReference>
<comment type="caution">
    <text evidence="4">The sequence shown here is derived from an EMBL/GenBank/DDBJ whole genome shotgun (WGS) entry which is preliminary data.</text>
</comment>
<dbReference type="Proteomes" id="UP000824469">
    <property type="component" value="Unassembled WGS sequence"/>
</dbReference>
<dbReference type="PROSITE" id="PS51375">
    <property type="entry name" value="PPR"/>
    <property type="match status" value="2"/>
</dbReference>